<dbReference type="Proteomes" id="UP000813463">
    <property type="component" value="Chromosome 6"/>
</dbReference>
<dbReference type="RefSeq" id="XP_056688804.1">
    <property type="nucleotide sequence ID" value="XM_056832826.1"/>
</dbReference>
<proteinExistence type="predicted"/>
<dbReference type="PANTHER" id="PTHR13871:SF96">
    <property type="entry name" value="THIOREDOXIN DOMAIN-CONTAINING PROTEIN"/>
    <property type="match status" value="1"/>
</dbReference>
<evidence type="ECO:0000313" key="3">
    <source>
        <dbReference type="Proteomes" id="UP000813463"/>
    </source>
</evidence>
<reference evidence="3" key="1">
    <citation type="journal article" date="2021" name="Nat. Commun.">
        <title>Genomic analyses provide insights into spinach domestication and the genetic basis of agronomic traits.</title>
        <authorList>
            <person name="Cai X."/>
            <person name="Sun X."/>
            <person name="Xu C."/>
            <person name="Sun H."/>
            <person name="Wang X."/>
            <person name="Ge C."/>
            <person name="Zhang Z."/>
            <person name="Wang Q."/>
            <person name="Fei Z."/>
            <person name="Jiao C."/>
            <person name="Wang Q."/>
        </authorList>
    </citation>
    <scope>NUCLEOTIDE SEQUENCE [LARGE SCALE GENOMIC DNA]</scope>
    <source>
        <strain evidence="3">cv. Varoflay</strain>
    </source>
</reference>
<protein>
    <submittedName>
        <fullName evidence="4">Probable nucleoredoxin 2</fullName>
    </submittedName>
</protein>
<keyword evidence="2" id="KW-0520">NAD</keyword>
<dbReference type="PANTHER" id="PTHR13871">
    <property type="entry name" value="THIOREDOXIN"/>
    <property type="match status" value="1"/>
</dbReference>
<dbReference type="GeneID" id="130463636"/>
<name>A0ABM3QZK1_SPIOL</name>
<accession>A0ABM3QZK1</accession>
<evidence type="ECO:0000256" key="1">
    <source>
        <dbReference type="ARBA" id="ARBA00023002"/>
    </source>
</evidence>
<organism evidence="3 4">
    <name type="scientific">Spinacia oleracea</name>
    <name type="common">Spinach</name>
    <dbReference type="NCBI Taxonomy" id="3562"/>
    <lineage>
        <taxon>Eukaryota</taxon>
        <taxon>Viridiplantae</taxon>
        <taxon>Streptophyta</taxon>
        <taxon>Embryophyta</taxon>
        <taxon>Tracheophyta</taxon>
        <taxon>Spermatophyta</taxon>
        <taxon>Magnoliopsida</taxon>
        <taxon>eudicotyledons</taxon>
        <taxon>Gunneridae</taxon>
        <taxon>Pentapetalae</taxon>
        <taxon>Caryophyllales</taxon>
        <taxon>Chenopodiaceae</taxon>
        <taxon>Chenopodioideae</taxon>
        <taxon>Anserineae</taxon>
        <taxon>Spinacia</taxon>
    </lineage>
</organism>
<keyword evidence="3" id="KW-1185">Reference proteome</keyword>
<reference evidence="4" key="2">
    <citation type="submission" date="2025-08" db="UniProtKB">
        <authorList>
            <consortium name="RefSeq"/>
        </authorList>
    </citation>
    <scope>IDENTIFICATION</scope>
    <source>
        <tissue evidence="4">Leaf</tissue>
    </source>
</reference>
<sequence length="210" mass="24121">MDPDAGVVITFKVDGYPFRRENFVLKEIQRVKKLTLESLLVYGPRDYVLCGKETISLADLRGWNILVYIDSLRDSKFYHETDHVLSDHRSSGRTFQAEQSQEAERPSSILGTIFVRGCQVEDDAVVESMPWLVCPFNLDHSTTLQNKIFEEATCDTLVHFGPDGRICALHVQHHLDIYGPDAFPFLFLENDKILREDVMHDSTLYSARLR</sequence>
<evidence type="ECO:0000256" key="2">
    <source>
        <dbReference type="ARBA" id="ARBA00023027"/>
    </source>
</evidence>
<evidence type="ECO:0000313" key="4">
    <source>
        <dbReference type="RefSeq" id="XP_056688804.1"/>
    </source>
</evidence>
<keyword evidence="1" id="KW-0560">Oxidoreductase</keyword>
<gene>
    <name evidence="4" type="primary">LOC130463636</name>
</gene>
<dbReference type="InterPro" id="IPR052259">
    <property type="entry name" value="Nucleoredoxin-like"/>
</dbReference>